<dbReference type="RefSeq" id="WP_368499623.1">
    <property type="nucleotide sequence ID" value="NZ_CP162511.1"/>
</dbReference>
<accession>A0AB39BLG9</accession>
<organism evidence="1">
    <name type="scientific">Herbiconiux sp. A18JL235</name>
    <dbReference type="NCBI Taxonomy" id="3152363"/>
    <lineage>
        <taxon>Bacteria</taxon>
        <taxon>Bacillati</taxon>
        <taxon>Actinomycetota</taxon>
        <taxon>Actinomycetes</taxon>
        <taxon>Micrococcales</taxon>
        <taxon>Microbacteriaceae</taxon>
        <taxon>Herbiconiux</taxon>
    </lineage>
</organism>
<name>A0AB39BLG9_9MICO</name>
<gene>
    <name evidence="1" type="ORF">ABFY20_09130</name>
</gene>
<dbReference type="AlphaFoldDB" id="A0AB39BLG9"/>
<protein>
    <submittedName>
        <fullName evidence="1">Uncharacterized protein</fullName>
    </submittedName>
</protein>
<proteinExistence type="predicted"/>
<evidence type="ECO:0000313" key="1">
    <source>
        <dbReference type="EMBL" id="XDI07246.1"/>
    </source>
</evidence>
<sequence length="171" mass="18504">MELAQAIRETGWSTGDWLSLGQLVGTVVGLGLAAIPLWKTASAVRATRDLLSKRLLTNDLLILLPQLHALEDDLFERAKGNDADQLEKALVLYARHAGTIQGHLSTNETVKDEKLVALIRASRSAARAAKVEIAGGTSRPLFEIAKVTLDKVSKATDEATELIARLQNEVD</sequence>
<dbReference type="EMBL" id="CP162511">
    <property type="protein sequence ID" value="XDI07246.1"/>
    <property type="molecule type" value="Genomic_DNA"/>
</dbReference>
<reference evidence="1" key="1">
    <citation type="submission" date="2024-05" db="EMBL/GenBank/DDBJ databases">
        <title>Herbiconiux sp. A18JL235.</title>
        <authorList>
            <person name="Zhang G."/>
        </authorList>
    </citation>
    <scope>NUCLEOTIDE SEQUENCE</scope>
    <source>
        <strain evidence="1">A18JL235</strain>
    </source>
</reference>